<proteinExistence type="inferred from homology"/>
<dbReference type="PANTHER" id="PTHR11080:SF2">
    <property type="entry name" value="LD05707P"/>
    <property type="match status" value="1"/>
</dbReference>
<evidence type="ECO:0000313" key="11">
    <source>
        <dbReference type="Proteomes" id="UP001600064"/>
    </source>
</evidence>
<dbReference type="Gene3D" id="3.40.50.850">
    <property type="entry name" value="Isochorismatase-like"/>
    <property type="match status" value="1"/>
</dbReference>
<accession>A0ABR4DLR8</accession>
<dbReference type="PANTHER" id="PTHR11080">
    <property type="entry name" value="PYRAZINAMIDASE/NICOTINAMIDASE"/>
    <property type="match status" value="1"/>
</dbReference>
<dbReference type="InterPro" id="IPR052347">
    <property type="entry name" value="Isochorismatase_Nicotinamidase"/>
</dbReference>
<feature type="compositionally biased region" description="Low complexity" evidence="8">
    <location>
        <begin position="75"/>
        <end position="87"/>
    </location>
</feature>
<dbReference type="Proteomes" id="UP001600064">
    <property type="component" value="Unassembled WGS sequence"/>
</dbReference>
<sequence>MTDSEFRPALLVIDMQEDFCPPSGALAVASGRDIIPLINRLLALPTIPLKIATKDWHPPNHVSFAANHPLDDGLPPSSSSSSPSSSSDANPHPKPTKRPFLDTTVIANPRNPSERYTTRLWPVHCVQHTPGASLVPELDVSRVQHVIEKGTSPDVEMYSAFCPPLRDPKVSDSGLAALLRENGTTHVYVVGLAGDYCVRSTAEDAVREGFVAYVVEEATKAVDPGLWEDVKKEMEEKGVRVVSVDGPEVRRLFQEKGGSE</sequence>
<dbReference type="EC" id="3.5.1.19" evidence="6"/>
<keyword evidence="11" id="KW-1185">Reference proteome</keyword>
<keyword evidence="2" id="KW-0662">Pyridine nucleotide biosynthesis</keyword>
<dbReference type="CDD" id="cd01011">
    <property type="entry name" value="nicotinamidase"/>
    <property type="match status" value="1"/>
</dbReference>
<name>A0ABR4DLR8_9PEZI</name>
<dbReference type="EMBL" id="JAZGUE010000001">
    <property type="protein sequence ID" value="KAL2271344.1"/>
    <property type="molecule type" value="Genomic_DNA"/>
</dbReference>
<dbReference type="RefSeq" id="XP_070870068.1">
    <property type="nucleotide sequence ID" value="XM_071013940.1"/>
</dbReference>
<feature type="domain" description="Isochorismatase-like" evidence="9">
    <location>
        <begin position="110"/>
        <end position="244"/>
    </location>
</feature>
<feature type="region of interest" description="Disordered" evidence="8">
    <location>
        <begin position="63"/>
        <end position="108"/>
    </location>
</feature>
<comment type="similarity">
    <text evidence="1">Belongs to the isochorismatase family.</text>
</comment>
<reference evidence="10 11" key="1">
    <citation type="journal article" date="2024" name="Commun. Biol.">
        <title>Comparative genomic analysis of thermophilic fungi reveals convergent evolutionary adaptations and gene losses.</title>
        <authorList>
            <person name="Steindorff A.S."/>
            <person name="Aguilar-Pontes M.V."/>
            <person name="Robinson A.J."/>
            <person name="Andreopoulos B."/>
            <person name="LaButti K."/>
            <person name="Kuo A."/>
            <person name="Mondo S."/>
            <person name="Riley R."/>
            <person name="Otillar R."/>
            <person name="Haridas S."/>
            <person name="Lipzen A."/>
            <person name="Grimwood J."/>
            <person name="Schmutz J."/>
            <person name="Clum A."/>
            <person name="Reid I.D."/>
            <person name="Moisan M.C."/>
            <person name="Butler G."/>
            <person name="Nguyen T.T.M."/>
            <person name="Dewar K."/>
            <person name="Conant G."/>
            <person name="Drula E."/>
            <person name="Henrissat B."/>
            <person name="Hansel C."/>
            <person name="Singer S."/>
            <person name="Hutchinson M.I."/>
            <person name="de Vries R.P."/>
            <person name="Natvig D.O."/>
            <person name="Powell A.J."/>
            <person name="Tsang A."/>
            <person name="Grigoriev I.V."/>
        </authorList>
    </citation>
    <scope>NUCLEOTIDE SEQUENCE [LARGE SCALE GENOMIC DNA]</scope>
    <source>
        <strain evidence="10 11">ATCC 22073</strain>
    </source>
</reference>
<dbReference type="InterPro" id="IPR000868">
    <property type="entry name" value="Isochorismatase-like_dom"/>
</dbReference>
<evidence type="ECO:0000259" key="9">
    <source>
        <dbReference type="Pfam" id="PF00857"/>
    </source>
</evidence>
<keyword evidence="4" id="KW-0378">Hydrolase</keyword>
<dbReference type="GeneID" id="98128584"/>
<evidence type="ECO:0000313" key="10">
    <source>
        <dbReference type="EMBL" id="KAL2271344.1"/>
    </source>
</evidence>
<protein>
    <recommendedName>
        <fullName evidence="6">nicotinamidase</fullName>
        <ecNumber evidence="6">3.5.1.19</ecNumber>
    </recommendedName>
    <alternativeName>
        <fullName evidence="7">Nicotinamide deamidase</fullName>
    </alternativeName>
</protein>
<evidence type="ECO:0000256" key="2">
    <source>
        <dbReference type="ARBA" id="ARBA00022642"/>
    </source>
</evidence>
<comment type="pathway">
    <text evidence="5">Cofactor biosynthesis; nicotinate biosynthesis; nicotinate from nicotinamide: step 1/1.</text>
</comment>
<evidence type="ECO:0000256" key="7">
    <source>
        <dbReference type="ARBA" id="ARBA00043224"/>
    </source>
</evidence>
<evidence type="ECO:0000256" key="8">
    <source>
        <dbReference type="SAM" id="MobiDB-lite"/>
    </source>
</evidence>
<evidence type="ECO:0000256" key="1">
    <source>
        <dbReference type="ARBA" id="ARBA00006336"/>
    </source>
</evidence>
<evidence type="ECO:0000256" key="5">
    <source>
        <dbReference type="ARBA" id="ARBA00037900"/>
    </source>
</evidence>
<dbReference type="Pfam" id="PF00857">
    <property type="entry name" value="Isochorismatase"/>
    <property type="match status" value="1"/>
</dbReference>
<gene>
    <name evidence="10" type="ORF">VTJ83DRAFT_715</name>
</gene>
<dbReference type="InterPro" id="IPR036380">
    <property type="entry name" value="Isochorismatase-like_sf"/>
</dbReference>
<comment type="caution">
    <text evidence="10">The sequence shown here is derived from an EMBL/GenBank/DDBJ whole genome shotgun (WGS) entry which is preliminary data.</text>
</comment>
<evidence type="ECO:0000256" key="3">
    <source>
        <dbReference type="ARBA" id="ARBA00022723"/>
    </source>
</evidence>
<keyword evidence="3" id="KW-0479">Metal-binding</keyword>
<organism evidence="10 11">
    <name type="scientific">Remersonia thermophila</name>
    <dbReference type="NCBI Taxonomy" id="72144"/>
    <lineage>
        <taxon>Eukaryota</taxon>
        <taxon>Fungi</taxon>
        <taxon>Dikarya</taxon>
        <taxon>Ascomycota</taxon>
        <taxon>Pezizomycotina</taxon>
        <taxon>Sordariomycetes</taxon>
        <taxon>Sordariomycetidae</taxon>
        <taxon>Sordariales</taxon>
        <taxon>Sordariales incertae sedis</taxon>
        <taxon>Remersonia</taxon>
    </lineage>
</organism>
<evidence type="ECO:0000256" key="6">
    <source>
        <dbReference type="ARBA" id="ARBA00039017"/>
    </source>
</evidence>
<evidence type="ECO:0000256" key="4">
    <source>
        <dbReference type="ARBA" id="ARBA00022801"/>
    </source>
</evidence>
<dbReference type="SUPFAM" id="SSF52499">
    <property type="entry name" value="Isochorismatase-like hydrolases"/>
    <property type="match status" value="1"/>
</dbReference>